<name>A0A3A5HB15_9ACTN</name>
<dbReference type="GO" id="GO:0004789">
    <property type="term" value="F:thiamine-phosphate diphosphorylase activity"/>
    <property type="evidence" value="ECO:0007669"/>
    <property type="project" value="TreeGrafter"/>
</dbReference>
<sequence>MTVRSMTQLPRLLLLSDRSQLHLGRSLRRTLLECVDAGATHIVLRELDEEGAAREALAAALAAAGATVIAAHSLLPSASGVHLPANRHLWSAERSGMAGREVRNGVLTGRSCHSAAEVHAAAAEGASYATLSPFALTASKPGYGPALPREEYAEAASAAIPVYALGGITPDNAASAIAAGGHGVAVMGEVMRADHPAGVVRALLAVLPGEVPG</sequence>
<dbReference type="Gene3D" id="3.20.20.70">
    <property type="entry name" value="Aldolase class I"/>
    <property type="match status" value="1"/>
</dbReference>
<dbReference type="InterPro" id="IPR036206">
    <property type="entry name" value="ThiamineP_synth_sf"/>
</dbReference>
<comment type="function">
    <text evidence="1">Condenses 4-methyl-5-(beta-hydroxyethyl)thiazole monophosphate (THZ-P) and 2-methyl-4-amino-5-hydroxymethyl pyrimidine pyrophosphate (HMP-PP) to form thiamine monophosphate (TMP).</text>
</comment>
<dbReference type="SUPFAM" id="SSF51391">
    <property type="entry name" value="Thiamin phosphate synthase"/>
    <property type="match status" value="1"/>
</dbReference>
<dbReference type="EMBL" id="QYRP01000002">
    <property type="protein sequence ID" value="RJS45230.1"/>
    <property type="molecule type" value="Genomic_DNA"/>
</dbReference>
<protein>
    <submittedName>
        <fullName evidence="5">Thiamine phosphate synthase</fullName>
    </submittedName>
</protein>
<dbReference type="OrthoDB" id="3191080at2"/>
<evidence type="ECO:0000313" key="6">
    <source>
        <dbReference type="Proteomes" id="UP000276542"/>
    </source>
</evidence>
<dbReference type="RefSeq" id="WP_120059130.1">
    <property type="nucleotide sequence ID" value="NZ_QYRP01000002.1"/>
</dbReference>
<feature type="domain" description="Thiamine phosphate synthase/TenI" evidence="4">
    <location>
        <begin position="19"/>
        <end position="189"/>
    </location>
</feature>
<dbReference type="GO" id="GO:0005737">
    <property type="term" value="C:cytoplasm"/>
    <property type="evidence" value="ECO:0007669"/>
    <property type="project" value="TreeGrafter"/>
</dbReference>
<keyword evidence="6" id="KW-1185">Reference proteome</keyword>
<gene>
    <name evidence="5" type="ORF">D4739_02655</name>
</gene>
<dbReference type="InterPro" id="IPR013785">
    <property type="entry name" value="Aldolase_TIM"/>
</dbReference>
<keyword evidence="3" id="KW-0784">Thiamine biosynthesis</keyword>
<dbReference type="PANTHER" id="PTHR20857">
    <property type="entry name" value="THIAMINE-PHOSPHATE PYROPHOSPHORYLASE"/>
    <property type="match status" value="1"/>
</dbReference>
<dbReference type="AlphaFoldDB" id="A0A3A5HB15"/>
<dbReference type="Proteomes" id="UP000276542">
    <property type="component" value="Unassembled WGS sequence"/>
</dbReference>
<organism evidence="5 6">
    <name type="scientific">Nocardioides cavernaquae</name>
    <dbReference type="NCBI Taxonomy" id="2321396"/>
    <lineage>
        <taxon>Bacteria</taxon>
        <taxon>Bacillati</taxon>
        <taxon>Actinomycetota</taxon>
        <taxon>Actinomycetes</taxon>
        <taxon>Propionibacteriales</taxon>
        <taxon>Nocardioidaceae</taxon>
        <taxon>Nocardioides</taxon>
    </lineage>
</organism>
<dbReference type="PANTHER" id="PTHR20857:SF15">
    <property type="entry name" value="THIAMINE-PHOSPHATE SYNTHASE"/>
    <property type="match status" value="1"/>
</dbReference>
<evidence type="ECO:0000256" key="3">
    <source>
        <dbReference type="ARBA" id="ARBA00022977"/>
    </source>
</evidence>
<comment type="pathway">
    <text evidence="2">Cofactor biosynthesis; thiamine diphosphate biosynthesis.</text>
</comment>
<dbReference type="Pfam" id="PF02581">
    <property type="entry name" value="TMP-TENI"/>
    <property type="match status" value="1"/>
</dbReference>
<evidence type="ECO:0000256" key="1">
    <source>
        <dbReference type="ARBA" id="ARBA00003814"/>
    </source>
</evidence>
<reference evidence="6" key="1">
    <citation type="submission" date="2018-09" db="EMBL/GenBank/DDBJ databases">
        <authorList>
            <person name="Zhu H."/>
        </authorList>
    </citation>
    <scope>NUCLEOTIDE SEQUENCE [LARGE SCALE GENOMIC DNA]</scope>
    <source>
        <strain evidence="6">K1W22B-1</strain>
    </source>
</reference>
<proteinExistence type="predicted"/>
<evidence type="ECO:0000313" key="5">
    <source>
        <dbReference type="EMBL" id="RJS45230.1"/>
    </source>
</evidence>
<evidence type="ECO:0000256" key="2">
    <source>
        <dbReference type="ARBA" id="ARBA00004948"/>
    </source>
</evidence>
<accession>A0A3A5HB15</accession>
<dbReference type="CDD" id="cd00564">
    <property type="entry name" value="TMP_TenI"/>
    <property type="match status" value="1"/>
</dbReference>
<dbReference type="GO" id="GO:0009228">
    <property type="term" value="P:thiamine biosynthetic process"/>
    <property type="evidence" value="ECO:0007669"/>
    <property type="project" value="UniProtKB-KW"/>
</dbReference>
<evidence type="ECO:0000259" key="4">
    <source>
        <dbReference type="Pfam" id="PF02581"/>
    </source>
</evidence>
<comment type="caution">
    <text evidence="5">The sequence shown here is derived from an EMBL/GenBank/DDBJ whole genome shotgun (WGS) entry which is preliminary data.</text>
</comment>
<dbReference type="InterPro" id="IPR022998">
    <property type="entry name" value="ThiamineP_synth_TenI"/>
</dbReference>